<evidence type="ECO:0000313" key="3">
    <source>
        <dbReference type="Proteomes" id="UP001152523"/>
    </source>
</evidence>
<dbReference type="PANTHER" id="PTHR47481">
    <property type="match status" value="1"/>
</dbReference>
<dbReference type="PANTHER" id="PTHR47481:SF43">
    <property type="entry name" value="RETROTRANSPOSON COPIA-LIKE N-TERMINAL DOMAIN-CONTAINING PROTEIN"/>
    <property type="match status" value="1"/>
</dbReference>
<dbReference type="InterPro" id="IPR036875">
    <property type="entry name" value="Znf_CCHC_sf"/>
</dbReference>
<feature type="compositionally biased region" description="Low complexity" evidence="1">
    <location>
        <begin position="246"/>
        <end position="261"/>
    </location>
</feature>
<name>A0AAV0EGZ6_9ASTE</name>
<reference evidence="2" key="1">
    <citation type="submission" date="2022-07" db="EMBL/GenBank/DDBJ databases">
        <authorList>
            <person name="Macas J."/>
            <person name="Novak P."/>
            <person name="Neumann P."/>
        </authorList>
    </citation>
    <scope>NUCLEOTIDE SEQUENCE</scope>
</reference>
<evidence type="ECO:0000313" key="2">
    <source>
        <dbReference type="EMBL" id="CAH9121857.1"/>
    </source>
</evidence>
<evidence type="ECO:0008006" key="4">
    <source>
        <dbReference type="Google" id="ProtNLM"/>
    </source>
</evidence>
<dbReference type="GO" id="GO:0003676">
    <property type="term" value="F:nucleic acid binding"/>
    <property type="evidence" value="ECO:0007669"/>
    <property type="project" value="InterPro"/>
</dbReference>
<dbReference type="Proteomes" id="UP001152523">
    <property type="component" value="Unassembled WGS sequence"/>
</dbReference>
<accession>A0AAV0EGZ6</accession>
<dbReference type="GO" id="GO:0008270">
    <property type="term" value="F:zinc ion binding"/>
    <property type="evidence" value="ECO:0007669"/>
    <property type="project" value="InterPro"/>
</dbReference>
<keyword evidence="3" id="KW-1185">Reference proteome</keyword>
<sequence length="364" mass="39227">MTITSDTEVITLTAPTNLPIKLTAANFPVWRKQVETTFTGFDLLGYITGTLRPPPKFTDEANKVPNPCYFTWYRQDQILISAILGSCTESVQPLLSSANTAQEAWDILASSYASASPGRILALKSKLSKNPRGTRSIAEYMKDMQQIASDLALAKSPVSDADLLISIVNQLGDSYQSIVSALRVRNTPTTMLELSGILEDHERLLHSSEEAAHSLLATAHATVRQPSYVPAPASPRDSQVNGRGHGAYSRSSSRGGSSSSRSHGRQGPICRFCQIPGHVVRECRKLARFLRDNHYTTSSAPAIHNTVTASPTSTPGSSPWMFDSGVSHHATSHVSSLHDFSAYDGPDEIRLGNGSAHGDSSHAG</sequence>
<dbReference type="Pfam" id="PF14223">
    <property type="entry name" value="Retrotran_gag_2"/>
    <property type="match status" value="1"/>
</dbReference>
<comment type="caution">
    <text evidence="2">The sequence shown here is derived from an EMBL/GenBank/DDBJ whole genome shotgun (WGS) entry which is preliminary data.</text>
</comment>
<dbReference type="SUPFAM" id="SSF57756">
    <property type="entry name" value="Retrovirus zinc finger-like domains"/>
    <property type="match status" value="1"/>
</dbReference>
<feature type="region of interest" description="Disordered" evidence="1">
    <location>
        <begin position="227"/>
        <end position="267"/>
    </location>
</feature>
<evidence type="ECO:0000256" key="1">
    <source>
        <dbReference type="SAM" id="MobiDB-lite"/>
    </source>
</evidence>
<protein>
    <recommendedName>
        <fullName evidence="4">Retrotransposon Copia-like N-terminal domain-containing protein</fullName>
    </recommendedName>
</protein>
<proteinExistence type="predicted"/>
<dbReference type="AlphaFoldDB" id="A0AAV0EGZ6"/>
<gene>
    <name evidence="2" type="ORF">CEPIT_LOCUS24033</name>
</gene>
<organism evidence="2 3">
    <name type="scientific">Cuscuta epithymum</name>
    <dbReference type="NCBI Taxonomy" id="186058"/>
    <lineage>
        <taxon>Eukaryota</taxon>
        <taxon>Viridiplantae</taxon>
        <taxon>Streptophyta</taxon>
        <taxon>Embryophyta</taxon>
        <taxon>Tracheophyta</taxon>
        <taxon>Spermatophyta</taxon>
        <taxon>Magnoliopsida</taxon>
        <taxon>eudicotyledons</taxon>
        <taxon>Gunneridae</taxon>
        <taxon>Pentapetalae</taxon>
        <taxon>asterids</taxon>
        <taxon>lamiids</taxon>
        <taxon>Solanales</taxon>
        <taxon>Convolvulaceae</taxon>
        <taxon>Cuscuteae</taxon>
        <taxon>Cuscuta</taxon>
        <taxon>Cuscuta subgen. Cuscuta</taxon>
    </lineage>
</organism>
<dbReference type="EMBL" id="CAMAPF010000921">
    <property type="protein sequence ID" value="CAH9121857.1"/>
    <property type="molecule type" value="Genomic_DNA"/>
</dbReference>